<proteinExistence type="inferred from homology"/>
<keyword evidence="9" id="KW-1185">Reference proteome</keyword>
<dbReference type="AlphaFoldDB" id="A0A454JMU0"/>
<feature type="domain" description="Siroheme decarboxylase AsnC-like ligand binding" evidence="6">
    <location>
        <begin position="76"/>
        <end position="148"/>
    </location>
</feature>
<comment type="pathway">
    <text evidence="2">Porphyrin-containing compound metabolism.</text>
</comment>
<accession>A0A454JMU0</accession>
<dbReference type="Proteomes" id="UP000274139">
    <property type="component" value="Unassembled WGS sequence"/>
</dbReference>
<evidence type="ECO:0000256" key="5">
    <source>
        <dbReference type="ARBA" id="ARBA00048470"/>
    </source>
</evidence>
<evidence type="ECO:0000313" key="9">
    <source>
        <dbReference type="Proteomes" id="UP000274139"/>
    </source>
</evidence>
<protein>
    <recommendedName>
        <fullName evidence="4">siroheme decarboxylase</fullName>
        <ecNumber evidence="4">4.1.1.111</ecNumber>
    </recommendedName>
</protein>
<evidence type="ECO:0000259" key="7">
    <source>
        <dbReference type="Pfam" id="PF22451"/>
    </source>
</evidence>
<dbReference type="OrthoDB" id="9806536at2"/>
<dbReference type="PANTHER" id="PTHR43413">
    <property type="entry name" value="TRANSCRIPTIONAL REGULATOR, ASNC FAMILY"/>
    <property type="match status" value="1"/>
</dbReference>
<reference evidence="8 9" key="1">
    <citation type="submission" date="2018-10" db="EMBL/GenBank/DDBJ databases">
        <title>Draft genome sequence of Aquitalea MWU14-2217 isolated from a wild cranberry bog in Provincetown, Massachusetts.</title>
        <authorList>
            <person name="Ebadzadsahrai G."/>
            <person name="Soby S."/>
        </authorList>
    </citation>
    <scope>NUCLEOTIDE SEQUENCE [LARGE SCALE GENOMIC DNA]</scope>
    <source>
        <strain evidence="8 9">MWU14-2217</strain>
    </source>
</reference>
<dbReference type="Pfam" id="PF22451">
    <property type="entry name" value="NirdL-like_HTH"/>
    <property type="match status" value="2"/>
</dbReference>
<organism evidence="8 9">
    <name type="scientific">Aquitalea palustris</name>
    <dbReference type="NCBI Taxonomy" id="2480983"/>
    <lineage>
        <taxon>Bacteria</taxon>
        <taxon>Pseudomonadati</taxon>
        <taxon>Pseudomonadota</taxon>
        <taxon>Betaproteobacteria</taxon>
        <taxon>Neisseriales</taxon>
        <taxon>Chromobacteriaceae</taxon>
        <taxon>Aquitalea</taxon>
    </lineage>
</organism>
<evidence type="ECO:0000256" key="3">
    <source>
        <dbReference type="ARBA" id="ARBA00023457"/>
    </source>
</evidence>
<keyword evidence="1" id="KW-0456">Lyase</keyword>
<comment type="caution">
    <text evidence="8">The sequence shown here is derived from an EMBL/GenBank/DDBJ whole genome shotgun (WGS) entry which is preliminary data.</text>
</comment>
<gene>
    <name evidence="8" type="ORF">EAY64_02045</name>
</gene>
<dbReference type="Pfam" id="PF17805">
    <property type="entry name" value="AsnC_trans_reg2"/>
    <property type="match status" value="2"/>
</dbReference>
<dbReference type="InterPro" id="IPR040523">
    <property type="entry name" value="AsnC_trans_reg2"/>
</dbReference>
<comment type="similarity">
    <text evidence="3">Belongs to the Ahb/Nir family.</text>
</comment>
<feature type="domain" description="Siroheme decarboxylase NirL-like HTH" evidence="7">
    <location>
        <begin position="16"/>
        <end position="58"/>
    </location>
</feature>
<dbReference type="InterPro" id="IPR050684">
    <property type="entry name" value="HTH-Siroheme_Decarb"/>
</dbReference>
<name>A0A454JMU0_9NEIS</name>
<dbReference type="Gene3D" id="1.10.10.2890">
    <property type="match status" value="1"/>
</dbReference>
<dbReference type="InterPro" id="IPR053953">
    <property type="entry name" value="NirdL-like_HTH"/>
</dbReference>
<dbReference type="EC" id="4.1.1.111" evidence="4"/>
<dbReference type="PANTHER" id="PTHR43413:SF1">
    <property type="entry name" value="SIROHEME DECARBOXYLASE NIRL SUBUNIT"/>
    <property type="match status" value="1"/>
</dbReference>
<sequence length="334" mass="36487">MAITHSQARLNPLETSIVNQLQGGFPLDSNPFARAAAALGCSERALLQGLDGLLQRQVLTRFGPLYQIERMGGCFVLAALAVPPARFDEVAAAVNSLPAVAHNYQRSHKLNMWFVLAAASQAGISAACSAIELLTDLTVHVFPKQREYFVGMRFTVGGQGAVGQLSAGCAKKGDSHTPPLDEDDWRLIRATQAGLPLVAQPYRQLADSLQLPEDMVLARLGSMLEQGVIRRIGAVPNHYAIGYRANGMAVFDVADELVDELGQQLGQLDCVSHCYRRPRHLPHWPYNLFAMVHGGSRRAVREQQGQLLQLLGPACRRHALLFSTRILKKSGLRV</sequence>
<feature type="domain" description="Siroheme decarboxylase AsnC-like ligand binding" evidence="6">
    <location>
        <begin position="241"/>
        <end position="328"/>
    </location>
</feature>
<feature type="domain" description="Siroheme decarboxylase NirL-like HTH" evidence="7">
    <location>
        <begin position="185"/>
        <end position="230"/>
    </location>
</feature>
<evidence type="ECO:0000313" key="8">
    <source>
        <dbReference type="EMBL" id="RMD01504.1"/>
    </source>
</evidence>
<evidence type="ECO:0000256" key="2">
    <source>
        <dbReference type="ARBA" id="ARBA00023444"/>
    </source>
</evidence>
<dbReference type="EMBL" id="RFAR01000006">
    <property type="protein sequence ID" value="RMD01504.1"/>
    <property type="molecule type" value="Genomic_DNA"/>
</dbReference>
<evidence type="ECO:0000256" key="4">
    <source>
        <dbReference type="ARBA" id="ARBA00023471"/>
    </source>
</evidence>
<comment type="catalytic activity">
    <reaction evidence="5">
        <text>siroheme + 2 H(+) = 12,18-didecarboxysiroheme + 2 CO2</text>
        <dbReference type="Rhea" id="RHEA:19093"/>
        <dbReference type="ChEBI" id="CHEBI:15378"/>
        <dbReference type="ChEBI" id="CHEBI:16526"/>
        <dbReference type="ChEBI" id="CHEBI:60052"/>
        <dbReference type="ChEBI" id="CHEBI:140497"/>
        <dbReference type="EC" id="4.1.1.111"/>
    </reaction>
</comment>
<dbReference type="GO" id="GO:0016829">
    <property type="term" value="F:lyase activity"/>
    <property type="evidence" value="ECO:0007669"/>
    <property type="project" value="UniProtKB-KW"/>
</dbReference>
<dbReference type="RefSeq" id="WP_103523125.1">
    <property type="nucleotide sequence ID" value="NZ_JAIZDC010000001.1"/>
</dbReference>
<evidence type="ECO:0000259" key="6">
    <source>
        <dbReference type="Pfam" id="PF17805"/>
    </source>
</evidence>
<evidence type="ECO:0000256" key="1">
    <source>
        <dbReference type="ARBA" id="ARBA00023239"/>
    </source>
</evidence>
<dbReference type="Gene3D" id="3.30.70.3460">
    <property type="match status" value="2"/>
</dbReference>